<organism evidence="1 2">
    <name type="scientific">Colletotrichum lupini</name>
    <dbReference type="NCBI Taxonomy" id="145971"/>
    <lineage>
        <taxon>Eukaryota</taxon>
        <taxon>Fungi</taxon>
        <taxon>Dikarya</taxon>
        <taxon>Ascomycota</taxon>
        <taxon>Pezizomycotina</taxon>
        <taxon>Sordariomycetes</taxon>
        <taxon>Hypocreomycetidae</taxon>
        <taxon>Glomerellales</taxon>
        <taxon>Glomerellaceae</taxon>
        <taxon>Colletotrichum</taxon>
        <taxon>Colletotrichum acutatum species complex</taxon>
    </lineage>
</organism>
<evidence type="ECO:0000313" key="1">
    <source>
        <dbReference type="EMBL" id="UQC88460.1"/>
    </source>
</evidence>
<dbReference type="EMBL" id="CP019479">
    <property type="protein sequence ID" value="UQC88460.1"/>
    <property type="molecule type" value="Genomic_DNA"/>
</dbReference>
<accession>A0A9Q8WMV4</accession>
<dbReference type="RefSeq" id="XP_049150064.1">
    <property type="nucleotide sequence ID" value="XM_049292918.1"/>
</dbReference>
<evidence type="ECO:0000313" key="2">
    <source>
        <dbReference type="Proteomes" id="UP000830671"/>
    </source>
</evidence>
<sequence length="160" mass="18174">MFSRGEASKLPFQISLFLPLPARSNQAKQPKCKEYDAACQHDVALECLASYFRSSDTTVSYDHTLWEDGRAQDTQQQAYAKSFQVKLYVISDKQEGYLMAPMLILLNTSPNGWLHNLSKMQISQPVSITPFELVEYSCLIGSHYNGKSGRFFRAKHAGRR</sequence>
<gene>
    <name evidence="1" type="ORF">CLUP02_13984</name>
</gene>
<dbReference type="AlphaFoldDB" id="A0A9Q8WMV4"/>
<dbReference type="KEGG" id="clup:CLUP02_13984"/>
<name>A0A9Q8WMV4_9PEZI</name>
<dbReference type="GeneID" id="73347928"/>
<dbReference type="Proteomes" id="UP000830671">
    <property type="component" value="Chromosome 7"/>
</dbReference>
<reference evidence="1" key="1">
    <citation type="journal article" date="2021" name="Mol. Plant Microbe Interact.">
        <title>Complete Genome Sequence of the Plant-Pathogenic Fungus Colletotrichum lupini.</title>
        <authorList>
            <person name="Baroncelli R."/>
            <person name="Pensec F."/>
            <person name="Da Lio D."/>
            <person name="Boufleur T."/>
            <person name="Vicente I."/>
            <person name="Sarrocco S."/>
            <person name="Picot A."/>
            <person name="Baraldi E."/>
            <person name="Sukno S."/>
            <person name="Thon M."/>
            <person name="Le Floch G."/>
        </authorList>
    </citation>
    <scope>NUCLEOTIDE SEQUENCE</scope>
    <source>
        <strain evidence="1">IMI 504893</strain>
    </source>
</reference>
<protein>
    <submittedName>
        <fullName evidence="1">Uncharacterized protein</fullName>
    </submittedName>
</protein>
<proteinExistence type="predicted"/>
<keyword evidence="2" id="KW-1185">Reference proteome</keyword>